<feature type="region of interest" description="Disordered" evidence="1">
    <location>
        <begin position="88"/>
        <end position="115"/>
    </location>
</feature>
<dbReference type="WBParaSite" id="PDA_v2.g11888.t1">
    <property type="protein sequence ID" value="PDA_v2.g11888.t1"/>
    <property type="gene ID" value="PDA_v2.g11888"/>
</dbReference>
<organism evidence="2 3">
    <name type="scientific">Panagrolaimus davidi</name>
    <dbReference type="NCBI Taxonomy" id="227884"/>
    <lineage>
        <taxon>Eukaryota</taxon>
        <taxon>Metazoa</taxon>
        <taxon>Ecdysozoa</taxon>
        <taxon>Nematoda</taxon>
        <taxon>Chromadorea</taxon>
        <taxon>Rhabditida</taxon>
        <taxon>Tylenchina</taxon>
        <taxon>Panagrolaimomorpha</taxon>
        <taxon>Panagrolaimoidea</taxon>
        <taxon>Panagrolaimidae</taxon>
        <taxon>Panagrolaimus</taxon>
    </lineage>
</organism>
<sequence length="115" mass="12697">MSKPVFDSYSRLTTDKFTNLQNAQSNKELLLPPESAIEESDEDESENESLSTENSSDDEILLRNVPSPAPFSSFVNLNALTGQPGFFSATPVPSFQLEPRQSAQIKGEAPPEYKE</sequence>
<feature type="compositionally biased region" description="Acidic residues" evidence="1">
    <location>
        <begin position="36"/>
        <end position="47"/>
    </location>
</feature>
<proteinExistence type="predicted"/>
<protein>
    <submittedName>
        <fullName evidence="3">Uncharacterized protein</fullName>
    </submittedName>
</protein>
<accession>A0A914PAY4</accession>
<evidence type="ECO:0000256" key="1">
    <source>
        <dbReference type="SAM" id="MobiDB-lite"/>
    </source>
</evidence>
<evidence type="ECO:0000313" key="2">
    <source>
        <dbReference type="Proteomes" id="UP000887578"/>
    </source>
</evidence>
<dbReference type="AlphaFoldDB" id="A0A914PAY4"/>
<keyword evidence="2" id="KW-1185">Reference proteome</keyword>
<evidence type="ECO:0000313" key="3">
    <source>
        <dbReference type="WBParaSite" id="PDA_v2.g11888.t1"/>
    </source>
</evidence>
<name>A0A914PAY4_9BILA</name>
<feature type="region of interest" description="Disordered" evidence="1">
    <location>
        <begin position="19"/>
        <end position="65"/>
    </location>
</feature>
<reference evidence="3" key="1">
    <citation type="submission" date="2022-11" db="UniProtKB">
        <authorList>
            <consortium name="WormBaseParasite"/>
        </authorList>
    </citation>
    <scope>IDENTIFICATION</scope>
</reference>
<dbReference type="Proteomes" id="UP000887578">
    <property type="component" value="Unplaced"/>
</dbReference>